<reference evidence="3" key="1">
    <citation type="journal article" date="2019" name="Sci. Rep.">
        <title>Draft genome of Tanacetum cinerariifolium, the natural source of mosquito coil.</title>
        <authorList>
            <person name="Yamashiro T."/>
            <person name="Shiraishi A."/>
            <person name="Satake H."/>
            <person name="Nakayama K."/>
        </authorList>
    </citation>
    <scope>NUCLEOTIDE SEQUENCE</scope>
</reference>
<evidence type="ECO:0000259" key="2">
    <source>
        <dbReference type="Pfam" id="PF07727"/>
    </source>
</evidence>
<evidence type="ECO:0000256" key="1">
    <source>
        <dbReference type="SAM" id="MobiDB-lite"/>
    </source>
</evidence>
<dbReference type="EMBL" id="BKCJ010003373">
    <property type="protein sequence ID" value="GEU54687.1"/>
    <property type="molecule type" value="Genomic_DNA"/>
</dbReference>
<feature type="compositionally biased region" description="Polar residues" evidence="1">
    <location>
        <begin position="251"/>
        <end position="264"/>
    </location>
</feature>
<feature type="domain" description="Reverse transcriptase Ty1/copia-type" evidence="2">
    <location>
        <begin position="366"/>
        <end position="531"/>
    </location>
</feature>
<gene>
    <name evidence="3" type="ORF">Tci_026665</name>
</gene>
<feature type="compositionally biased region" description="Basic and acidic residues" evidence="1">
    <location>
        <begin position="240"/>
        <end position="250"/>
    </location>
</feature>
<organism evidence="3">
    <name type="scientific">Tanacetum cinerariifolium</name>
    <name type="common">Dalmatian daisy</name>
    <name type="synonym">Chrysanthemum cinerariifolium</name>
    <dbReference type="NCBI Taxonomy" id="118510"/>
    <lineage>
        <taxon>Eukaryota</taxon>
        <taxon>Viridiplantae</taxon>
        <taxon>Streptophyta</taxon>
        <taxon>Embryophyta</taxon>
        <taxon>Tracheophyta</taxon>
        <taxon>Spermatophyta</taxon>
        <taxon>Magnoliopsida</taxon>
        <taxon>eudicotyledons</taxon>
        <taxon>Gunneridae</taxon>
        <taxon>Pentapetalae</taxon>
        <taxon>asterids</taxon>
        <taxon>campanulids</taxon>
        <taxon>Asterales</taxon>
        <taxon>Asteraceae</taxon>
        <taxon>Asteroideae</taxon>
        <taxon>Anthemideae</taxon>
        <taxon>Anthemidinae</taxon>
        <taxon>Tanacetum</taxon>
    </lineage>
</organism>
<accession>A0A6L2L1H7</accession>
<dbReference type="InterPro" id="IPR013103">
    <property type="entry name" value="RVT_2"/>
</dbReference>
<dbReference type="SUPFAM" id="SSF56672">
    <property type="entry name" value="DNA/RNA polymerases"/>
    <property type="match status" value="1"/>
</dbReference>
<sequence>MACYSTSSNSEVSTDSNCSSSCLENVKILSEQNKQLLKDLKTSKINAITYKRGLEYVEARLLVYKKNEFDYDEDIKLLQCEIYLKEVAITELRRKLELAQIQKDEIQLIVNFFENSSESLNKLIDCQIVDKCKTGLGSLKNFGLLLIEDWTCDGVGGYDWSEQAEEGPTNFALMAYSSTIFDSEGNPQQDLQDKGVIDSGCSRHMIGNISYLRDYEEINGGYVAFGGTLKGRKITGRGTKACDDAGKARMETSSQDDGLQPSSDDGNKVNEDPRQESECKDQEKEDNVNSTNNVNVADISTLNFSSDHEDEDEEANMNNLDTSIQVSLTLTTRIHKDYPIEQVIGDLHSTTQTRNMSKNLEEHWGIVIRNKARLVAQGHIQEEGIDYDEVFAPVSRIKAIRLFLAYASFKDFVVYQMDIKCVFLYGNIKEEVYVCQPLGFEDPDFPDKVYKVEKALYGLHQAPRAWYETLSTYLLDNGFHKEKIDKTLFIRRHKDDNFLVQVYVDDIIFGLTTKELCNALEKMMQEKFQIELKNVSTLMETQKPLLKDEDKEVDVHMYRSMIGSLMYLTYLRPDIMFANANLIKYALAVNPTVYTSCIEQFWATVKAKTVNGEVQLQALVDEKKVIITESTIRRDLQLEAAKGVDCLPNAAIFE</sequence>
<evidence type="ECO:0000313" key="3">
    <source>
        <dbReference type="EMBL" id="GEU54687.1"/>
    </source>
</evidence>
<feature type="region of interest" description="Disordered" evidence="1">
    <location>
        <begin position="240"/>
        <end position="296"/>
    </location>
</feature>
<proteinExistence type="predicted"/>
<comment type="caution">
    <text evidence="3">The sequence shown here is derived from an EMBL/GenBank/DDBJ whole genome shotgun (WGS) entry which is preliminary data.</text>
</comment>
<dbReference type="InterPro" id="IPR043502">
    <property type="entry name" value="DNA/RNA_pol_sf"/>
</dbReference>
<dbReference type="Pfam" id="PF07727">
    <property type="entry name" value="RVT_2"/>
    <property type="match status" value="1"/>
</dbReference>
<name>A0A6L2L1H7_TANCI</name>
<dbReference type="AlphaFoldDB" id="A0A6L2L1H7"/>
<feature type="compositionally biased region" description="Basic and acidic residues" evidence="1">
    <location>
        <begin position="265"/>
        <end position="287"/>
    </location>
</feature>
<protein>
    <recommendedName>
        <fullName evidence="2">Reverse transcriptase Ty1/copia-type domain-containing protein</fullName>
    </recommendedName>
</protein>